<reference evidence="4 5" key="1">
    <citation type="submission" date="2019-03" db="EMBL/GenBank/DDBJ databases">
        <title>Metabolic potential of uncultured bacteria and archaea associated with petroleum seepage in deep-sea sediments.</title>
        <authorList>
            <person name="Dong X."/>
            <person name="Hubert C."/>
        </authorList>
    </citation>
    <scope>NUCLEOTIDE SEQUENCE [LARGE SCALE GENOMIC DNA]</scope>
    <source>
        <strain evidence="4">E44_bin18</strain>
    </source>
</reference>
<dbReference type="AlphaFoldDB" id="A0A523UMQ2"/>
<evidence type="ECO:0000256" key="3">
    <source>
        <dbReference type="ARBA" id="ARBA00023027"/>
    </source>
</evidence>
<dbReference type="PANTHER" id="PTHR30004:SF6">
    <property type="entry name" value="D-THREONATE 4-PHOSPHATE DEHYDROGENASE"/>
    <property type="match status" value="1"/>
</dbReference>
<gene>
    <name evidence="4" type="primary">pdxA</name>
    <name evidence="4" type="ORF">E3J62_12255</name>
</gene>
<dbReference type="Gene3D" id="3.40.718.10">
    <property type="entry name" value="Isopropylmalate Dehydrogenase"/>
    <property type="match status" value="1"/>
</dbReference>
<sequence length="337" mass="36207">MNTKSDGFMRIGIVMGDPSGIGPEVALKAIRFVDWNANSCPILIGSRDVFQREINRLNLPTHLSCEENSASPDGVRLVESVREEVNRFPYGKPSKQSGQASYNSILMAVELAASGSLDAIVTSPISKSAFGLAGVEFPGHTELLAQLTKAPRYAMMLAAGKLKVTLVTTHMALSQVGTQITAGTVFDKIELSAIFLSHYLKLQSPTIGVCALNPHAGEGGKFGTEEKEIAEAVRDANNSAIKAEGPLPADSLFAHWQKYDCVVSCYHDQGLIPVKMLAFDTAVNVTLGLPIVRTSPDHGTAFDIAGEGKANPDSMIEAIKLARKMVLAGRVEWKRKK</sequence>
<dbReference type="Pfam" id="PF04166">
    <property type="entry name" value="PdxA"/>
    <property type="match status" value="1"/>
</dbReference>
<comment type="caution">
    <text evidence="4">The sequence shown here is derived from an EMBL/GenBank/DDBJ whole genome shotgun (WGS) entry which is preliminary data.</text>
</comment>
<dbReference type="GO" id="GO:0046872">
    <property type="term" value="F:metal ion binding"/>
    <property type="evidence" value="ECO:0007669"/>
    <property type="project" value="UniProtKB-KW"/>
</dbReference>
<name>A0A523UMQ2_UNCT6</name>
<keyword evidence="3" id="KW-0520">NAD</keyword>
<dbReference type="EC" id="1.1.1.262" evidence="4"/>
<dbReference type="InterPro" id="IPR005255">
    <property type="entry name" value="PdxA_fam"/>
</dbReference>
<dbReference type="GO" id="GO:0051287">
    <property type="term" value="F:NAD binding"/>
    <property type="evidence" value="ECO:0007669"/>
    <property type="project" value="InterPro"/>
</dbReference>
<dbReference type="EMBL" id="SOJN01000147">
    <property type="protein sequence ID" value="TET43810.1"/>
    <property type="molecule type" value="Genomic_DNA"/>
</dbReference>
<protein>
    <submittedName>
        <fullName evidence="4">4-hydroxythreonine-4-phosphate dehydrogenase PdxA</fullName>
        <ecNumber evidence="4">1.1.1.262</ecNumber>
    </submittedName>
</protein>
<evidence type="ECO:0000313" key="4">
    <source>
        <dbReference type="EMBL" id="TET43810.1"/>
    </source>
</evidence>
<dbReference type="Proteomes" id="UP000315525">
    <property type="component" value="Unassembled WGS sequence"/>
</dbReference>
<organism evidence="4 5">
    <name type="scientific">candidate division TA06 bacterium</name>
    <dbReference type="NCBI Taxonomy" id="2250710"/>
    <lineage>
        <taxon>Bacteria</taxon>
        <taxon>Bacteria division TA06</taxon>
    </lineage>
</organism>
<evidence type="ECO:0000313" key="5">
    <source>
        <dbReference type="Proteomes" id="UP000315525"/>
    </source>
</evidence>
<dbReference type="NCBIfam" id="TIGR00557">
    <property type="entry name" value="pdxA"/>
    <property type="match status" value="1"/>
</dbReference>
<dbReference type="GO" id="GO:0050570">
    <property type="term" value="F:4-hydroxythreonine-4-phosphate dehydrogenase activity"/>
    <property type="evidence" value="ECO:0007669"/>
    <property type="project" value="UniProtKB-EC"/>
</dbReference>
<proteinExistence type="predicted"/>
<dbReference type="SUPFAM" id="SSF53659">
    <property type="entry name" value="Isocitrate/Isopropylmalate dehydrogenase-like"/>
    <property type="match status" value="1"/>
</dbReference>
<evidence type="ECO:0000256" key="1">
    <source>
        <dbReference type="ARBA" id="ARBA00022723"/>
    </source>
</evidence>
<keyword evidence="2 4" id="KW-0560">Oxidoreductase</keyword>
<evidence type="ECO:0000256" key="2">
    <source>
        <dbReference type="ARBA" id="ARBA00023002"/>
    </source>
</evidence>
<accession>A0A523UMQ2</accession>
<dbReference type="PANTHER" id="PTHR30004">
    <property type="entry name" value="4-HYDROXYTHREONINE-4-PHOSPHATE DEHYDROGENASE"/>
    <property type="match status" value="1"/>
</dbReference>
<keyword evidence="1" id="KW-0479">Metal-binding</keyword>